<name>A0A382NB90_9ZZZZ</name>
<evidence type="ECO:0000313" key="7">
    <source>
        <dbReference type="EMBL" id="SVC57798.1"/>
    </source>
</evidence>
<gene>
    <name evidence="7" type="ORF">METZ01_LOCUS310652</name>
</gene>
<feature type="non-terminal residue" evidence="7">
    <location>
        <position position="1"/>
    </location>
</feature>
<dbReference type="InterPro" id="IPR003770">
    <property type="entry name" value="MLTG-like"/>
</dbReference>
<dbReference type="PANTHER" id="PTHR30518">
    <property type="entry name" value="ENDOLYTIC MUREIN TRANSGLYCOSYLASE"/>
    <property type="match status" value="1"/>
</dbReference>
<dbReference type="PANTHER" id="PTHR30518:SF2">
    <property type="entry name" value="ENDOLYTIC MUREIN TRANSGLYCOSYLASE"/>
    <property type="match status" value="1"/>
</dbReference>
<proteinExistence type="inferred from homology"/>
<protein>
    <recommendedName>
        <fullName evidence="8">Endolytic transglycosylase MltG</fullName>
    </recommendedName>
</protein>
<dbReference type="NCBIfam" id="TIGR00247">
    <property type="entry name" value="endolytic transglycosylase MltG"/>
    <property type="match status" value="1"/>
</dbReference>
<keyword evidence="1" id="KW-1003">Cell membrane</keyword>
<evidence type="ECO:0000256" key="4">
    <source>
        <dbReference type="ARBA" id="ARBA00023136"/>
    </source>
</evidence>
<evidence type="ECO:0000256" key="1">
    <source>
        <dbReference type="ARBA" id="ARBA00022475"/>
    </source>
</evidence>
<dbReference type="Pfam" id="PF02618">
    <property type="entry name" value="YceG"/>
    <property type="match status" value="1"/>
</dbReference>
<evidence type="ECO:0008006" key="8">
    <source>
        <dbReference type="Google" id="ProtNLM"/>
    </source>
</evidence>
<organism evidence="7">
    <name type="scientific">marine metagenome</name>
    <dbReference type="NCBI Taxonomy" id="408172"/>
    <lineage>
        <taxon>unclassified sequences</taxon>
        <taxon>metagenomes</taxon>
        <taxon>ecological metagenomes</taxon>
    </lineage>
</organism>
<evidence type="ECO:0000256" key="2">
    <source>
        <dbReference type="ARBA" id="ARBA00022692"/>
    </source>
</evidence>
<reference evidence="7" key="1">
    <citation type="submission" date="2018-05" db="EMBL/GenBank/DDBJ databases">
        <authorList>
            <person name="Lanie J.A."/>
            <person name="Ng W.-L."/>
            <person name="Kazmierczak K.M."/>
            <person name="Andrzejewski T.M."/>
            <person name="Davidsen T.M."/>
            <person name="Wayne K.J."/>
            <person name="Tettelin H."/>
            <person name="Glass J.I."/>
            <person name="Rusch D."/>
            <person name="Podicherti R."/>
            <person name="Tsui H.-C.T."/>
            <person name="Winkler M.E."/>
        </authorList>
    </citation>
    <scope>NUCLEOTIDE SEQUENCE</scope>
</reference>
<dbReference type="Gene3D" id="3.30.1490.480">
    <property type="entry name" value="Endolytic murein transglycosylase"/>
    <property type="match status" value="1"/>
</dbReference>
<dbReference type="CDD" id="cd08010">
    <property type="entry name" value="MltG_like"/>
    <property type="match status" value="1"/>
</dbReference>
<dbReference type="GO" id="GO:0016829">
    <property type="term" value="F:lyase activity"/>
    <property type="evidence" value="ECO:0007669"/>
    <property type="project" value="UniProtKB-KW"/>
</dbReference>
<keyword evidence="6" id="KW-0961">Cell wall biogenesis/degradation</keyword>
<keyword evidence="5" id="KW-0456">Lyase</keyword>
<dbReference type="GO" id="GO:0071555">
    <property type="term" value="P:cell wall organization"/>
    <property type="evidence" value="ECO:0007669"/>
    <property type="project" value="UniProtKB-KW"/>
</dbReference>
<dbReference type="HAMAP" id="MF_02065">
    <property type="entry name" value="MltG"/>
    <property type="match status" value="1"/>
</dbReference>
<keyword evidence="3" id="KW-1133">Transmembrane helix</keyword>
<keyword evidence="2" id="KW-0812">Transmembrane</keyword>
<dbReference type="EMBL" id="UINC01098920">
    <property type="protein sequence ID" value="SVC57798.1"/>
    <property type="molecule type" value="Genomic_DNA"/>
</dbReference>
<keyword evidence="4" id="KW-0472">Membrane</keyword>
<evidence type="ECO:0000256" key="6">
    <source>
        <dbReference type="ARBA" id="ARBA00023316"/>
    </source>
</evidence>
<evidence type="ECO:0000256" key="5">
    <source>
        <dbReference type="ARBA" id="ARBA00023239"/>
    </source>
</evidence>
<evidence type="ECO:0000256" key="3">
    <source>
        <dbReference type="ARBA" id="ARBA00022989"/>
    </source>
</evidence>
<sequence length="334" mass="37731">QVEPNQIPGVEIEFSIEDGWTTNDVIATLGDLEIIDSPTMFRQWMRCPSVLKRFLNCNPGEDYSFQAGRYLLREHSSFQDTVAELRKGPIPEEVIRVTVPEGLTLEQITKRLLGALPAFNEEELRISLLDDRLKWEHYPLNLSFLLAEGLLFPDTYQLDEATVSDEMSLLLRMHQQFLKVIEEEEIEKKTRNLGITPYEALIIASLIEEEAQLAEERPMIARVIYNRLQRGWRLGIDATSRYAVGKTAGQELSAEDLEYDSPWNTRVSLGLPPTAISAPGRASIQAALNPVKGDWLYYVRTDQNGVAGAHTFATTSDDFEKARKICVNKDLGCG</sequence>
<accession>A0A382NB90</accession>
<dbReference type="AlphaFoldDB" id="A0A382NB90"/>